<dbReference type="EMBL" id="VSRR010010485">
    <property type="protein sequence ID" value="MPC51887.1"/>
    <property type="molecule type" value="Genomic_DNA"/>
</dbReference>
<comment type="caution">
    <text evidence="2">The sequence shown here is derived from an EMBL/GenBank/DDBJ whole genome shotgun (WGS) entry which is preliminary data.</text>
</comment>
<dbReference type="Proteomes" id="UP000324222">
    <property type="component" value="Unassembled WGS sequence"/>
</dbReference>
<evidence type="ECO:0000313" key="2">
    <source>
        <dbReference type="EMBL" id="MPC51887.1"/>
    </source>
</evidence>
<feature type="compositionally biased region" description="Basic and acidic residues" evidence="1">
    <location>
        <begin position="97"/>
        <end position="111"/>
    </location>
</feature>
<feature type="region of interest" description="Disordered" evidence="1">
    <location>
        <begin position="77"/>
        <end position="111"/>
    </location>
</feature>
<dbReference type="AlphaFoldDB" id="A0A5B7G2V4"/>
<evidence type="ECO:0000256" key="1">
    <source>
        <dbReference type="SAM" id="MobiDB-lite"/>
    </source>
</evidence>
<name>A0A5B7G2V4_PORTR</name>
<organism evidence="2 3">
    <name type="scientific">Portunus trituberculatus</name>
    <name type="common">Swimming crab</name>
    <name type="synonym">Neptunus trituberculatus</name>
    <dbReference type="NCBI Taxonomy" id="210409"/>
    <lineage>
        <taxon>Eukaryota</taxon>
        <taxon>Metazoa</taxon>
        <taxon>Ecdysozoa</taxon>
        <taxon>Arthropoda</taxon>
        <taxon>Crustacea</taxon>
        <taxon>Multicrustacea</taxon>
        <taxon>Malacostraca</taxon>
        <taxon>Eumalacostraca</taxon>
        <taxon>Eucarida</taxon>
        <taxon>Decapoda</taxon>
        <taxon>Pleocyemata</taxon>
        <taxon>Brachyura</taxon>
        <taxon>Eubrachyura</taxon>
        <taxon>Portunoidea</taxon>
        <taxon>Portunidae</taxon>
        <taxon>Portuninae</taxon>
        <taxon>Portunus</taxon>
    </lineage>
</organism>
<keyword evidence="3" id="KW-1185">Reference proteome</keyword>
<protein>
    <submittedName>
        <fullName evidence="2">Uncharacterized protein</fullName>
    </submittedName>
</protein>
<gene>
    <name evidence="2" type="ORF">E2C01_045744</name>
</gene>
<accession>A0A5B7G2V4</accession>
<reference evidence="2 3" key="1">
    <citation type="submission" date="2019-05" db="EMBL/GenBank/DDBJ databases">
        <title>Another draft genome of Portunus trituberculatus and its Hox gene families provides insights of decapod evolution.</title>
        <authorList>
            <person name="Jeong J.-H."/>
            <person name="Song I."/>
            <person name="Kim S."/>
            <person name="Choi T."/>
            <person name="Kim D."/>
            <person name="Ryu S."/>
            <person name="Kim W."/>
        </authorList>
    </citation>
    <scope>NUCLEOTIDE SEQUENCE [LARGE SCALE GENOMIC DNA]</scope>
    <source>
        <tissue evidence="2">Muscle</tissue>
    </source>
</reference>
<proteinExistence type="predicted"/>
<evidence type="ECO:0000313" key="3">
    <source>
        <dbReference type="Proteomes" id="UP000324222"/>
    </source>
</evidence>
<sequence>MRKRKGGRKEGRELDNFIGIAILKGITTLTGEGSSSSSNSSVGPQNSCSRFVSLRGGSARVCGAYCCSEHLSINDTRPQAGDGRDCQATQARIGDSNGHRLTDEGRGAVRT</sequence>